<protein>
    <recommendedName>
        <fullName evidence="3">Glycosyl hydrolase family 13 catalytic domain-containing protein</fullName>
    </recommendedName>
</protein>
<evidence type="ECO:0000259" key="3">
    <source>
        <dbReference type="SMART" id="SM00642"/>
    </source>
</evidence>
<dbReference type="Pfam" id="PF00128">
    <property type="entry name" value="Alpha-amylase"/>
    <property type="match status" value="1"/>
</dbReference>
<feature type="compositionally biased region" description="Polar residues" evidence="1">
    <location>
        <begin position="25"/>
        <end position="49"/>
    </location>
</feature>
<accession>A0AAD9JDR4</accession>
<feature type="compositionally biased region" description="Low complexity" evidence="1">
    <location>
        <begin position="91"/>
        <end position="101"/>
    </location>
</feature>
<dbReference type="EMBL" id="JAODUP010000385">
    <property type="protein sequence ID" value="KAK2150853.1"/>
    <property type="molecule type" value="Genomic_DNA"/>
</dbReference>
<feature type="compositionally biased region" description="Polar residues" evidence="1">
    <location>
        <begin position="1"/>
        <end position="14"/>
    </location>
</feature>
<keyword evidence="2" id="KW-0812">Transmembrane</keyword>
<reference evidence="4" key="1">
    <citation type="journal article" date="2023" name="Mol. Biol. Evol.">
        <title>Third-Generation Sequencing Reveals the Adaptive Role of the Epigenome in Three Deep-Sea Polychaetes.</title>
        <authorList>
            <person name="Perez M."/>
            <person name="Aroh O."/>
            <person name="Sun Y."/>
            <person name="Lan Y."/>
            <person name="Juniper S.K."/>
            <person name="Young C.R."/>
            <person name="Angers B."/>
            <person name="Qian P.Y."/>
        </authorList>
    </citation>
    <scope>NUCLEOTIDE SEQUENCE</scope>
    <source>
        <strain evidence="4">P08H-3</strain>
    </source>
</reference>
<dbReference type="GO" id="GO:0005975">
    <property type="term" value="P:carbohydrate metabolic process"/>
    <property type="evidence" value="ECO:0007669"/>
    <property type="project" value="InterPro"/>
</dbReference>
<feature type="compositionally biased region" description="Low complexity" evidence="1">
    <location>
        <begin position="57"/>
        <end position="70"/>
    </location>
</feature>
<evidence type="ECO:0000256" key="1">
    <source>
        <dbReference type="SAM" id="MobiDB-lite"/>
    </source>
</evidence>
<feature type="domain" description="Glycosyl hydrolase family 13 catalytic" evidence="3">
    <location>
        <begin position="263"/>
        <end position="615"/>
    </location>
</feature>
<dbReference type="SUPFAM" id="SSF51445">
    <property type="entry name" value="(Trans)glycosidases"/>
    <property type="match status" value="1"/>
</dbReference>
<gene>
    <name evidence="4" type="ORF">LSH36_385g01037</name>
</gene>
<dbReference type="Proteomes" id="UP001208570">
    <property type="component" value="Unassembled WGS sequence"/>
</dbReference>
<keyword evidence="2" id="KW-1133">Transmembrane helix</keyword>
<name>A0AAD9JDR4_9ANNE</name>
<feature type="region of interest" description="Disordered" evidence="1">
    <location>
        <begin position="1"/>
        <end position="106"/>
    </location>
</feature>
<keyword evidence="2" id="KW-0472">Membrane</keyword>
<keyword evidence="5" id="KW-1185">Reference proteome</keyword>
<dbReference type="InterPro" id="IPR017853">
    <property type="entry name" value="GH"/>
</dbReference>
<feature type="transmembrane region" description="Helical" evidence="2">
    <location>
        <begin position="221"/>
        <end position="243"/>
    </location>
</feature>
<dbReference type="PANTHER" id="PTHR10357">
    <property type="entry name" value="ALPHA-AMYLASE FAMILY MEMBER"/>
    <property type="match status" value="1"/>
</dbReference>
<dbReference type="Gene3D" id="3.20.20.80">
    <property type="entry name" value="Glycosidases"/>
    <property type="match status" value="2"/>
</dbReference>
<proteinExistence type="predicted"/>
<dbReference type="InterPro" id="IPR006047">
    <property type="entry name" value="GH13_cat_dom"/>
</dbReference>
<organism evidence="4 5">
    <name type="scientific">Paralvinella palmiformis</name>
    <dbReference type="NCBI Taxonomy" id="53620"/>
    <lineage>
        <taxon>Eukaryota</taxon>
        <taxon>Metazoa</taxon>
        <taxon>Spiralia</taxon>
        <taxon>Lophotrochozoa</taxon>
        <taxon>Annelida</taxon>
        <taxon>Polychaeta</taxon>
        <taxon>Sedentaria</taxon>
        <taxon>Canalipalpata</taxon>
        <taxon>Terebellida</taxon>
        <taxon>Terebelliformia</taxon>
        <taxon>Alvinellidae</taxon>
        <taxon>Paralvinella</taxon>
    </lineage>
</organism>
<comment type="caution">
    <text evidence="4">The sequence shown here is derived from an EMBL/GenBank/DDBJ whole genome shotgun (WGS) entry which is preliminary data.</text>
</comment>
<evidence type="ECO:0000256" key="2">
    <source>
        <dbReference type="SAM" id="Phobius"/>
    </source>
</evidence>
<evidence type="ECO:0000313" key="4">
    <source>
        <dbReference type="EMBL" id="KAK2150853.1"/>
    </source>
</evidence>
<evidence type="ECO:0000313" key="5">
    <source>
        <dbReference type="Proteomes" id="UP001208570"/>
    </source>
</evidence>
<dbReference type="AlphaFoldDB" id="A0AAD9JDR4"/>
<dbReference type="SMART" id="SM00642">
    <property type="entry name" value="Aamy"/>
    <property type="match status" value="1"/>
</dbReference>
<sequence length="728" mass="83085">MNAHQNTQPDVHQSQSHRKRVRNRPVNNTPSPNGNRYTPGKESQTNNGRNLDRKIPTRTQSSSSAESQRSVYDEIPHDYVTSKNPSKHKNVNNNIGSISSNPVMRNPHGVVSMKPDGTGHDSIRHSNISSTTPDMIDLNASSLSQGSNISVVTLGGIEYPVGTRIGKTGMFVIGDPTTFSQPEITSCHSSMPSVISSTAPIYHNNGMAYSFDSWNWSVIRFAIFIVICVIMLALLAAVIALAVGQQDSCVAHFEWWKGSTFYSLSVPYFYDSDNNKIGDILGVEKKTSYFELMAFGAVVLKNFFPSKLNQWEAVMSFTDVDPRIGSLSDFRVLVDSLHEKNIKLMIQLCPWYTSTDHIWYKESRESSIVSLNKYRDFYIWSNEPNPLKGGQWEYDEVRSQYYLHYGDKSKPVIDWTNEKVRNAFNDVLKLWLQRHVDGFILCDLNKFYTEDFDFLQQYHSTLVSYSQGINDQKVLAVDSEFISETARLNNPLFEDFIGLRDPNSRTVDMILTPFYIEDRNRTEGLVSRIQKALEWQFGEDGPWIIWNMVRLSETNVNYISALHLLELMLPGTPLFTAGQEIGVYYKDNSTKYQAPMMWLPDSSVPTNPGSRLGSDHVWAMRNISTTRRNVFSLRFDRIPGPKVMSINYDIVAMDQKENFIVFSRYYTSDKTYYFVGNFGNKMIKKDLQQIVTPWATVLADSSNKYFGRLELRDVILDPGQAVVFYPTK</sequence>
<dbReference type="PANTHER" id="PTHR10357:SF179">
    <property type="entry name" value="NEUTRAL AND BASIC AMINO ACID TRANSPORT PROTEIN RBAT"/>
    <property type="match status" value="1"/>
</dbReference>